<evidence type="ECO:0000313" key="2">
    <source>
        <dbReference type="Proteomes" id="UP000789920"/>
    </source>
</evidence>
<keyword evidence="2" id="KW-1185">Reference proteome</keyword>
<feature type="non-terminal residue" evidence="1">
    <location>
        <position position="1"/>
    </location>
</feature>
<accession>A0ACA9SFH5</accession>
<name>A0ACA9SFH5_9GLOM</name>
<protein>
    <submittedName>
        <fullName evidence="1">33266_t:CDS:1</fullName>
    </submittedName>
</protein>
<dbReference type="Proteomes" id="UP000789920">
    <property type="component" value="Unassembled WGS sequence"/>
</dbReference>
<gene>
    <name evidence="1" type="ORF">RPERSI_LOCUS29461</name>
</gene>
<proteinExistence type="predicted"/>
<comment type="caution">
    <text evidence="1">The sequence shown here is derived from an EMBL/GenBank/DDBJ whole genome shotgun (WGS) entry which is preliminary data.</text>
</comment>
<reference evidence="1" key="1">
    <citation type="submission" date="2021-06" db="EMBL/GenBank/DDBJ databases">
        <authorList>
            <person name="Kallberg Y."/>
            <person name="Tangrot J."/>
            <person name="Rosling A."/>
        </authorList>
    </citation>
    <scope>NUCLEOTIDE SEQUENCE</scope>
    <source>
        <strain evidence="1">MA461A</strain>
    </source>
</reference>
<sequence>VIACLNELGLLYKLTPPADYYVGLKDKDYLAKEHPFEAKNYDINYNKHNNTILVPHDIREVIKQFMPYESFYYDPPVSKMVFRELYVKYMGKTSDPAIINQAREKTEEVLNIYDKLLEGKEYLN</sequence>
<organism evidence="1 2">
    <name type="scientific">Racocetra persica</name>
    <dbReference type="NCBI Taxonomy" id="160502"/>
    <lineage>
        <taxon>Eukaryota</taxon>
        <taxon>Fungi</taxon>
        <taxon>Fungi incertae sedis</taxon>
        <taxon>Mucoromycota</taxon>
        <taxon>Glomeromycotina</taxon>
        <taxon>Glomeromycetes</taxon>
        <taxon>Diversisporales</taxon>
        <taxon>Gigasporaceae</taxon>
        <taxon>Racocetra</taxon>
    </lineage>
</organism>
<dbReference type="EMBL" id="CAJVQC010111317">
    <property type="protein sequence ID" value="CAG8835198.1"/>
    <property type="molecule type" value="Genomic_DNA"/>
</dbReference>
<evidence type="ECO:0000313" key="1">
    <source>
        <dbReference type="EMBL" id="CAG8835198.1"/>
    </source>
</evidence>